<reference evidence="2" key="1">
    <citation type="submission" date="2020-10" db="EMBL/GenBank/DDBJ databases">
        <title>Taxonomic study of unclassified bacteria belonging to the class Ktedonobacteria.</title>
        <authorList>
            <person name="Yabe S."/>
            <person name="Wang C.M."/>
            <person name="Zheng Y."/>
            <person name="Sakai Y."/>
            <person name="Cavaletti L."/>
            <person name="Monciardini P."/>
            <person name="Donadio S."/>
        </authorList>
    </citation>
    <scope>NUCLEOTIDE SEQUENCE</scope>
    <source>
        <strain evidence="2">ID150040</strain>
    </source>
</reference>
<evidence type="ECO:0000313" key="2">
    <source>
        <dbReference type="EMBL" id="GHO90260.1"/>
    </source>
</evidence>
<evidence type="ECO:0000313" key="3">
    <source>
        <dbReference type="Proteomes" id="UP000597444"/>
    </source>
</evidence>
<dbReference type="EMBL" id="BNJK01000001">
    <property type="protein sequence ID" value="GHO90260.1"/>
    <property type="molecule type" value="Genomic_DNA"/>
</dbReference>
<keyword evidence="3" id="KW-1185">Reference proteome</keyword>
<evidence type="ECO:0000259" key="1">
    <source>
        <dbReference type="Pfam" id="PF13751"/>
    </source>
</evidence>
<comment type="caution">
    <text evidence="2">The sequence shown here is derived from an EMBL/GenBank/DDBJ whole genome shotgun (WGS) entry which is preliminary data.</text>
</comment>
<dbReference type="InterPro" id="IPR025668">
    <property type="entry name" value="Tnp_DDE_dom"/>
</dbReference>
<accession>A0A8J3ID56</accession>
<feature type="domain" description="Transposase DDE" evidence="1">
    <location>
        <begin position="142"/>
        <end position="215"/>
    </location>
</feature>
<dbReference type="Pfam" id="PF13751">
    <property type="entry name" value="DDE_Tnp_1_6"/>
    <property type="match status" value="1"/>
</dbReference>
<organism evidence="2 3">
    <name type="scientific">Reticulibacter mediterranei</name>
    <dbReference type="NCBI Taxonomy" id="2778369"/>
    <lineage>
        <taxon>Bacteria</taxon>
        <taxon>Bacillati</taxon>
        <taxon>Chloroflexota</taxon>
        <taxon>Ktedonobacteria</taxon>
        <taxon>Ktedonobacterales</taxon>
        <taxon>Reticulibacteraceae</taxon>
        <taxon>Reticulibacter</taxon>
    </lineage>
</organism>
<sequence length="216" mass="24868">MRLRNKDDLPPAHLTIRSPHDHEAHYGHKRDLSWFGYTVHFSETCDEELPHLITHVTTTDATETDIEHTEAIQQALASAERLPGTHLMDAGYVDAERLISSQQRYEVTLIGPVSRNNQWQAKAAQGYDLACFQINWEARQATCRQDKQSVKWTERKDQHGHPKVAIRFGLQDCRDCPARALCTCSARAPRILAVRHQAEYETLRQARSLQQTEEFR</sequence>
<dbReference type="AlphaFoldDB" id="A0A8J3ID56"/>
<gene>
    <name evidence="2" type="ORF">KSF_003080</name>
</gene>
<dbReference type="Proteomes" id="UP000597444">
    <property type="component" value="Unassembled WGS sequence"/>
</dbReference>
<proteinExistence type="predicted"/>
<protein>
    <recommendedName>
        <fullName evidence="1">Transposase DDE domain-containing protein</fullName>
    </recommendedName>
</protein>
<name>A0A8J3ID56_9CHLR</name>